<gene>
    <name evidence="4" type="ORF">QP029_10010</name>
</gene>
<evidence type="ECO:0000256" key="1">
    <source>
        <dbReference type="ARBA" id="ARBA00022679"/>
    </source>
</evidence>
<dbReference type="Proteomes" id="UP001238805">
    <property type="component" value="Chromosome"/>
</dbReference>
<keyword evidence="5" id="KW-1185">Reference proteome</keyword>
<accession>A0ABY8VRT3</accession>
<dbReference type="PANTHER" id="PTHR10545">
    <property type="entry name" value="DIAMINE N-ACETYLTRANSFERASE"/>
    <property type="match status" value="1"/>
</dbReference>
<keyword evidence="1" id="KW-0808">Transferase</keyword>
<protein>
    <submittedName>
        <fullName evidence="4">GNAT family N-acetyltransferase</fullName>
    </submittedName>
</protein>
<reference evidence="4 5" key="1">
    <citation type="submission" date="2023-05" db="EMBL/GenBank/DDBJ databases">
        <title>Corynebacterium suedekumii sp. nov. and Corynebacterium breve sp. nov. isolated from raw cow's milk.</title>
        <authorList>
            <person name="Baer M.K."/>
            <person name="Mehl L."/>
            <person name="Hellmuth R."/>
            <person name="Marke G."/>
            <person name="Lipski A."/>
        </authorList>
    </citation>
    <scope>NUCLEOTIDE SEQUENCE [LARGE SCALE GENOMIC DNA]</scope>
    <source>
        <strain evidence="4 5">LM112</strain>
    </source>
</reference>
<dbReference type="Pfam" id="PF00583">
    <property type="entry name" value="Acetyltransf_1"/>
    <property type="match status" value="1"/>
</dbReference>
<dbReference type="PROSITE" id="PS51186">
    <property type="entry name" value="GNAT"/>
    <property type="match status" value="1"/>
</dbReference>
<dbReference type="InterPro" id="IPR016181">
    <property type="entry name" value="Acyl_CoA_acyltransferase"/>
</dbReference>
<evidence type="ECO:0000256" key="2">
    <source>
        <dbReference type="ARBA" id="ARBA00023315"/>
    </source>
</evidence>
<keyword evidence="2" id="KW-0012">Acyltransferase</keyword>
<dbReference type="CDD" id="cd04301">
    <property type="entry name" value="NAT_SF"/>
    <property type="match status" value="1"/>
</dbReference>
<name>A0ABY8VRT3_9CORY</name>
<dbReference type="RefSeq" id="WP_284876222.1">
    <property type="nucleotide sequence ID" value="NZ_CP126970.1"/>
</dbReference>
<organism evidence="4 5">
    <name type="scientific">Corynebacterium suedekumii</name>
    <dbReference type="NCBI Taxonomy" id="3049801"/>
    <lineage>
        <taxon>Bacteria</taxon>
        <taxon>Bacillati</taxon>
        <taxon>Actinomycetota</taxon>
        <taxon>Actinomycetes</taxon>
        <taxon>Mycobacteriales</taxon>
        <taxon>Corynebacteriaceae</taxon>
        <taxon>Corynebacterium</taxon>
    </lineage>
</organism>
<sequence length="163" mass="18050">MSGMIIRPATVSDVPAMHQFIRDLAEYEREPEAVVATAEDLARSLFGAQPALFAHVAEVDGQVVGMAVWFLTYSTWEGRHGIWLEDLYVDPDVRGQGIGGTLLRTLAAIAVERGYRRVEWSVLDWNEPAIRAYEAVGAVPMDGWHTRRLTGEALRRAATSARA</sequence>
<dbReference type="InterPro" id="IPR000182">
    <property type="entry name" value="GNAT_dom"/>
</dbReference>
<evidence type="ECO:0000259" key="3">
    <source>
        <dbReference type="PROSITE" id="PS51186"/>
    </source>
</evidence>
<dbReference type="SUPFAM" id="SSF55729">
    <property type="entry name" value="Acyl-CoA N-acyltransferases (Nat)"/>
    <property type="match status" value="1"/>
</dbReference>
<dbReference type="Gene3D" id="3.40.630.30">
    <property type="match status" value="1"/>
</dbReference>
<feature type="domain" description="N-acetyltransferase" evidence="3">
    <location>
        <begin position="4"/>
        <end position="159"/>
    </location>
</feature>
<proteinExistence type="predicted"/>
<dbReference type="InterPro" id="IPR051016">
    <property type="entry name" value="Diverse_Substrate_AcTransf"/>
</dbReference>
<dbReference type="PANTHER" id="PTHR10545:SF29">
    <property type="entry name" value="GH14572P-RELATED"/>
    <property type="match status" value="1"/>
</dbReference>
<dbReference type="EMBL" id="CP126970">
    <property type="protein sequence ID" value="WIM71657.1"/>
    <property type="molecule type" value="Genomic_DNA"/>
</dbReference>
<evidence type="ECO:0000313" key="4">
    <source>
        <dbReference type="EMBL" id="WIM71657.1"/>
    </source>
</evidence>
<evidence type="ECO:0000313" key="5">
    <source>
        <dbReference type="Proteomes" id="UP001238805"/>
    </source>
</evidence>